<organism evidence="1">
    <name type="scientific">marine sediment metagenome</name>
    <dbReference type="NCBI Taxonomy" id="412755"/>
    <lineage>
        <taxon>unclassified sequences</taxon>
        <taxon>metagenomes</taxon>
        <taxon>ecological metagenomes</taxon>
    </lineage>
</organism>
<feature type="non-terminal residue" evidence="1">
    <location>
        <position position="1"/>
    </location>
</feature>
<proteinExistence type="predicted"/>
<dbReference type="EMBL" id="LAZR01063922">
    <property type="protein sequence ID" value="KKK58551.1"/>
    <property type="molecule type" value="Genomic_DNA"/>
</dbReference>
<protein>
    <submittedName>
        <fullName evidence="1">Uncharacterized protein</fullName>
    </submittedName>
</protein>
<reference evidence="1" key="1">
    <citation type="journal article" date="2015" name="Nature">
        <title>Complex archaea that bridge the gap between prokaryotes and eukaryotes.</title>
        <authorList>
            <person name="Spang A."/>
            <person name="Saw J.H."/>
            <person name="Jorgensen S.L."/>
            <person name="Zaremba-Niedzwiedzka K."/>
            <person name="Martijn J."/>
            <person name="Lind A.E."/>
            <person name="van Eijk R."/>
            <person name="Schleper C."/>
            <person name="Guy L."/>
            <person name="Ettema T.J."/>
        </authorList>
    </citation>
    <scope>NUCLEOTIDE SEQUENCE</scope>
</reference>
<gene>
    <name evidence="1" type="ORF">LCGC14_3043300</name>
</gene>
<comment type="caution">
    <text evidence="1">The sequence shown here is derived from an EMBL/GenBank/DDBJ whole genome shotgun (WGS) entry which is preliminary data.</text>
</comment>
<sequence>NSSVDTSSTSTNSTVVDNDFPVHSAAPIFSNACSSGMSAQTAGVGGAVATTNIICDHIAMAGAYVAIGDLTAASAILSRAENEIRWRSIFAKIRGVLTLGIL</sequence>
<dbReference type="AlphaFoldDB" id="A0A0F8ZEV6"/>
<name>A0A0F8ZEV6_9ZZZZ</name>
<evidence type="ECO:0000313" key="1">
    <source>
        <dbReference type="EMBL" id="KKK58551.1"/>
    </source>
</evidence>
<accession>A0A0F8ZEV6</accession>